<evidence type="ECO:0000313" key="4">
    <source>
        <dbReference type="EMBL" id="GIX76883.1"/>
    </source>
</evidence>
<protein>
    <submittedName>
        <fullName evidence="4">Myb-binding protein 1A-like protein</fullName>
    </submittedName>
</protein>
<name>A0AAV4MX67_9ARAC</name>
<proteinExistence type="predicted"/>
<dbReference type="InterPro" id="IPR007015">
    <property type="entry name" value="DNA_pol_V/MYBBP1A"/>
</dbReference>
<keyword evidence="5" id="KW-1185">Reference proteome</keyword>
<dbReference type="PANTHER" id="PTHR13213">
    <property type="entry name" value="MYB-BINDING PROTEIN 1A FAMILY MEMBER"/>
    <property type="match status" value="1"/>
</dbReference>
<evidence type="ECO:0000256" key="1">
    <source>
        <dbReference type="ARBA" id="ARBA00004123"/>
    </source>
</evidence>
<evidence type="ECO:0000256" key="2">
    <source>
        <dbReference type="ARBA" id="ARBA00023242"/>
    </source>
</evidence>
<sequence length="594" mass="68044">MHSFFDLHAPTEDILHCDISCRNIPNILREAFSNSFYKAVNSLHQHSISLEQCLQHLLSITEYADQLMAATQFVTPCSSLEQKFRSTQESWDEMKSIVKKLSKQSKKDGKTNESNAFQVLFLELGFHLFHDQDHISEVLEELQVCCKKALHERKHSEESNENEPSWICVVVDILLSLLSRSSSNLRCIVTTVFPLLCPFITKEALQPILDVINPEKGGEEPMLVDEDEDSNLEFDSGSSDEESDDEMELTDDKVDEKFRAEVKKALGPAADDSDAESIVLSDSEMFKLDDALAKAFQSRVQTGHTQLSAEDKTMLHFRNRCFDLIISYFKSDLPMNMVLHCIHPIIAAYEHGQKKNQTQLLHKAVSAIQILIKIKKFENLENVQKSDLKEHLEILVAKCHKETNLVVAKKLYSLCVYFWFFVLEDLEAQKNSEKKSKKVPAYMKVYEKALEQFIKSSSNMYPQFFVSLMELCPDLAWNFIKPCEMFAFDTDIRIYKRTQCLGLIFEALKFSKGQNSISTEQWMEIGNTLINAAVENLKTVLSNSEIKPVYFTELLNVIHTTNLILKEKTNQSLLENHKDILPLLSDINKGQLKS</sequence>
<dbReference type="GO" id="GO:0043565">
    <property type="term" value="F:sequence-specific DNA binding"/>
    <property type="evidence" value="ECO:0007669"/>
    <property type="project" value="TreeGrafter"/>
</dbReference>
<dbReference type="GO" id="GO:0005730">
    <property type="term" value="C:nucleolus"/>
    <property type="evidence" value="ECO:0007669"/>
    <property type="project" value="InterPro"/>
</dbReference>
<keyword evidence="2" id="KW-0539">Nucleus</keyword>
<dbReference type="Proteomes" id="UP001054837">
    <property type="component" value="Unassembled WGS sequence"/>
</dbReference>
<feature type="region of interest" description="Disordered" evidence="3">
    <location>
        <begin position="216"/>
        <end position="249"/>
    </location>
</feature>
<accession>A0AAV4MX67</accession>
<dbReference type="GO" id="GO:0003723">
    <property type="term" value="F:RNA binding"/>
    <property type="evidence" value="ECO:0007669"/>
    <property type="project" value="TreeGrafter"/>
</dbReference>
<dbReference type="PANTHER" id="PTHR13213:SF2">
    <property type="entry name" value="MYB-BINDING PROTEIN 1A"/>
    <property type="match status" value="1"/>
</dbReference>
<dbReference type="GO" id="GO:0003714">
    <property type="term" value="F:transcription corepressor activity"/>
    <property type="evidence" value="ECO:0007669"/>
    <property type="project" value="TreeGrafter"/>
</dbReference>
<dbReference type="Pfam" id="PF04931">
    <property type="entry name" value="DNA_pol_phi"/>
    <property type="match status" value="1"/>
</dbReference>
<dbReference type="EMBL" id="BPLQ01000975">
    <property type="protein sequence ID" value="GIX76883.1"/>
    <property type="molecule type" value="Genomic_DNA"/>
</dbReference>
<reference evidence="4 5" key="1">
    <citation type="submission" date="2021-06" db="EMBL/GenBank/DDBJ databases">
        <title>Caerostris darwini draft genome.</title>
        <authorList>
            <person name="Kono N."/>
            <person name="Arakawa K."/>
        </authorList>
    </citation>
    <scope>NUCLEOTIDE SEQUENCE [LARGE SCALE GENOMIC DNA]</scope>
</reference>
<comment type="caution">
    <text evidence="4">The sequence shown here is derived from an EMBL/GenBank/DDBJ whole genome shotgun (WGS) entry which is preliminary data.</text>
</comment>
<dbReference type="AlphaFoldDB" id="A0AAV4MX67"/>
<evidence type="ECO:0000313" key="5">
    <source>
        <dbReference type="Proteomes" id="UP001054837"/>
    </source>
</evidence>
<evidence type="ECO:0000256" key="3">
    <source>
        <dbReference type="SAM" id="MobiDB-lite"/>
    </source>
</evidence>
<gene>
    <name evidence="4" type="primary">mybbp1a</name>
    <name evidence="4" type="ORF">CDAR_387251</name>
</gene>
<feature type="compositionally biased region" description="Acidic residues" evidence="3">
    <location>
        <begin position="222"/>
        <end position="249"/>
    </location>
</feature>
<comment type="subcellular location">
    <subcellularLocation>
        <location evidence="1">Nucleus</location>
    </subcellularLocation>
</comment>
<organism evidence="4 5">
    <name type="scientific">Caerostris darwini</name>
    <dbReference type="NCBI Taxonomy" id="1538125"/>
    <lineage>
        <taxon>Eukaryota</taxon>
        <taxon>Metazoa</taxon>
        <taxon>Ecdysozoa</taxon>
        <taxon>Arthropoda</taxon>
        <taxon>Chelicerata</taxon>
        <taxon>Arachnida</taxon>
        <taxon>Araneae</taxon>
        <taxon>Araneomorphae</taxon>
        <taxon>Entelegynae</taxon>
        <taxon>Araneoidea</taxon>
        <taxon>Araneidae</taxon>
        <taxon>Caerostris</taxon>
    </lineage>
</organism>